<organism evidence="2 3">
    <name type="scientific">Clostridium felsineum</name>
    <dbReference type="NCBI Taxonomy" id="36839"/>
    <lineage>
        <taxon>Bacteria</taxon>
        <taxon>Bacillati</taxon>
        <taxon>Bacillota</taxon>
        <taxon>Clostridia</taxon>
        <taxon>Eubacteriales</taxon>
        <taxon>Clostridiaceae</taxon>
        <taxon>Clostridium</taxon>
    </lineage>
</organism>
<dbReference type="InterPro" id="IPR027432">
    <property type="entry name" value="dGTP_triphosphohydrolase_C"/>
</dbReference>
<dbReference type="Gene3D" id="1.10.3550.10">
    <property type="entry name" value="eoxyguanosinetriphosphate triphosphohydrolase domain-like"/>
    <property type="match status" value="1"/>
</dbReference>
<dbReference type="PROSITE" id="PS51831">
    <property type="entry name" value="HD"/>
    <property type="match status" value="1"/>
</dbReference>
<dbReference type="InterPro" id="IPR006261">
    <property type="entry name" value="dGTPase"/>
</dbReference>
<dbReference type="PANTHER" id="PTHR35795:SF1">
    <property type="entry name" value="BIS(5'-NUCLEOSYL)-TETRAPHOSPHATASE, SYMMETRICAL"/>
    <property type="match status" value="1"/>
</dbReference>
<proteinExistence type="predicted"/>
<protein>
    <submittedName>
        <fullName evidence="2">Deoxyguanosinetriphosphate triphosphohydrolase-like protein</fullName>
    </submittedName>
</protein>
<keyword evidence="1" id="KW-0378">Hydrolase</keyword>
<accession>A0A1S8KWU4</accession>
<dbReference type="Pfam" id="PF01966">
    <property type="entry name" value="HD"/>
    <property type="match status" value="1"/>
</dbReference>
<dbReference type="KEGG" id="crw:CROST_011950"/>
<dbReference type="SMART" id="SM00471">
    <property type="entry name" value="HDc"/>
    <property type="match status" value="1"/>
</dbReference>
<dbReference type="InterPro" id="IPR051094">
    <property type="entry name" value="Diverse_Catalytic_Enzymes"/>
</dbReference>
<dbReference type="Proteomes" id="UP000190951">
    <property type="component" value="Chromosome"/>
</dbReference>
<name>A0A1S8KWU4_9CLOT</name>
<dbReference type="NCBIfam" id="TIGR01353">
    <property type="entry name" value="dGTP_triPase"/>
    <property type="match status" value="1"/>
</dbReference>
<evidence type="ECO:0000256" key="1">
    <source>
        <dbReference type="ARBA" id="ARBA00022801"/>
    </source>
</evidence>
<dbReference type="PANTHER" id="PTHR35795">
    <property type="entry name" value="SLR1885 PROTEIN"/>
    <property type="match status" value="1"/>
</dbReference>
<dbReference type="InterPro" id="IPR006674">
    <property type="entry name" value="HD_domain"/>
</dbReference>
<dbReference type="SUPFAM" id="SSF109604">
    <property type="entry name" value="HD-domain/PDEase-like"/>
    <property type="match status" value="1"/>
</dbReference>
<dbReference type="Gene3D" id="1.10.3210.10">
    <property type="entry name" value="Hypothetical protein af1432"/>
    <property type="match status" value="1"/>
</dbReference>
<dbReference type="STRING" id="84029.CROST_46690"/>
<evidence type="ECO:0000313" key="2">
    <source>
        <dbReference type="EMBL" id="URZ10485.1"/>
    </source>
</evidence>
<dbReference type="AlphaFoldDB" id="A0A1S8KWU4"/>
<dbReference type="InterPro" id="IPR003607">
    <property type="entry name" value="HD/PDEase_dom"/>
</dbReference>
<reference evidence="2 3" key="1">
    <citation type="submission" date="2022-04" db="EMBL/GenBank/DDBJ databases">
        <title>Genome sequence of C. roseum typestrain.</title>
        <authorList>
            <person name="Poehlein A."/>
            <person name="Schoch T."/>
            <person name="Duerre P."/>
            <person name="Daniel R."/>
        </authorList>
    </citation>
    <scope>NUCLEOTIDE SEQUENCE [LARGE SCALE GENOMIC DNA]</scope>
    <source>
        <strain evidence="2 3">DSM 7320</strain>
    </source>
</reference>
<sequence>MCVYEEDLISDRKNISKVLILEYQEDNNYSYCVGVAEGNVESIEKIDGNILVKITSIEITAIKYNNEKEIKDEYSKIHDAIKSDINNIKERIEFKHEKKYKLQLLDSNGLNLNNTKKCIEKINKKIDEKNKKPNEKYKEIMKSIDELEGNLRPSAQRSKYVERVINKGDIEGNRTEFQRDWERIIHAKSFRRLEDKAQIYTLSKGDHFRTRLTHTLEVTQIARGISRELNLNEDLVEAIALGHDLGHTPFGHVGERTLNEILQNEGVKGGFKHNFQGVRVVNYLEEKYGEFEGIDLTYQVIEGILKHTKVCSCKEKCSDKIKGLKCSKNIFKLKAFLCNGDIKMLHPEFKFATTLEGQVVAVADEIAQRAHDLDDGIASGIINEDKFLTELKQIATKEFIKRLEIEITKSIYESGNLSKEEIKEQIKRNLKNIARRNVLRGLSQKRQKEFLDIIKPKEIYNKDNFTKNIEKKVKDFNEKEALNKDDFKYELYNRICKSLDYIDENQRDYIDELDIKRARIVSDVISYFIAKIRDDSEKRIKNYENNHKKELEENLFIKEELIKFSAQTEKVRKELEKISSNKIINSEEVNCFDGKGKYVIRKIYNAYKTNPMQMSKTTLKRIFREVCKYTNYVVDITDSDYSRDDIEKEIVIYSGEDNNNDINIIKHKIFGRCLVDLISGMTDDFANRQYDKLYSPRIY</sequence>
<dbReference type="CDD" id="cd00077">
    <property type="entry name" value="HDc"/>
    <property type="match status" value="1"/>
</dbReference>
<dbReference type="EMBL" id="CP096983">
    <property type="protein sequence ID" value="URZ10485.1"/>
    <property type="molecule type" value="Genomic_DNA"/>
</dbReference>
<evidence type="ECO:0000313" key="3">
    <source>
        <dbReference type="Proteomes" id="UP000190951"/>
    </source>
</evidence>
<dbReference type="RefSeq" id="WP_077836102.1">
    <property type="nucleotide sequence ID" value="NZ_CP096983.1"/>
</dbReference>
<dbReference type="GO" id="GO:0016793">
    <property type="term" value="F:triphosphoric monoester hydrolase activity"/>
    <property type="evidence" value="ECO:0007669"/>
    <property type="project" value="InterPro"/>
</dbReference>
<keyword evidence="3" id="KW-1185">Reference proteome</keyword>
<gene>
    <name evidence="2" type="ORF">CROST_011950</name>
</gene>